<feature type="region of interest" description="Disordered" evidence="1">
    <location>
        <begin position="1"/>
        <end position="51"/>
    </location>
</feature>
<evidence type="ECO:0000256" key="1">
    <source>
        <dbReference type="SAM" id="MobiDB-lite"/>
    </source>
</evidence>
<dbReference type="AlphaFoldDB" id="A0A811NAD3"/>
<protein>
    <submittedName>
        <fullName evidence="2">Uncharacterized protein</fullName>
    </submittedName>
</protein>
<evidence type="ECO:0000313" key="2">
    <source>
        <dbReference type="EMBL" id="CAD6221492.1"/>
    </source>
</evidence>
<reference evidence="2" key="1">
    <citation type="submission" date="2020-10" db="EMBL/GenBank/DDBJ databases">
        <authorList>
            <person name="Han B."/>
            <person name="Lu T."/>
            <person name="Zhao Q."/>
            <person name="Huang X."/>
            <person name="Zhao Y."/>
        </authorList>
    </citation>
    <scope>NUCLEOTIDE SEQUENCE</scope>
</reference>
<evidence type="ECO:0000313" key="3">
    <source>
        <dbReference type="Proteomes" id="UP000604825"/>
    </source>
</evidence>
<dbReference type="Proteomes" id="UP000604825">
    <property type="component" value="Unassembled WGS sequence"/>
</dbReference>
<sequence>MTEIRGRQNNGSKSQQAGVKHQKWPQTKRPTPPLTLAPPARHPSGSRTVLPSFPARPPPIALCAPINADPVRKTAGFLVASDAARIALLIRLFKASCCVLYSAIPAVAPPKQHMDAWFRLPGSGRDASLRSRPCRLEQRLPASTIQCWGYFLHCSPFIKNYWSYFLHGYFLHENCRISATLTTVPSLTTLMMTWM</sequence>
<gene>
    <name evidence="2" type="ORF">NCGR_LOCUS14760</name>
</gene>
<proteinExistence type="predicted"/>
<dbReference type="EMBL" id="CAJGYO010000003">
    <property type="protein sequence ID" value="CAD6221492.1"/>
    <property type="molecule type" value="Genomic_DNA"/>
</dbReference>
<comment type="caution">
    <text evidence="2">The sequence shown here is derived from an EMBL/GenBank/DDBJ whole genome shotgun (WGS) entry which is preliminary data.</text>
</comment>
<name>A0A811NAD3_9POAL</name>
<accession>A0A811NAD3</accession>
<organism evidence="2 3">
    <name type="scientific">Miscanthus lutarioriparius</name>
    <dbReference type="NCBI Taxonomy" id="422564"/>
    <lineage>
        <taxon>Eukaryota</taxon>
        <taxon>Viridiplantae</taxon>
        <taxon>Streptophyta</taxon>
        <taxon>Embryophyta</taxon>
        <taxon>Tracheophyta</taxon>
        <taxon>Spermatophyta</taxon>
        <taxon>Magnoliopsida</taxon>
        <taxon>Liliopsida</taxon>
        <taxon>Poales</taxon>
        <taxon>Poaceae</taxon>
        <taxon>PACMAD clade</taxon>
        <taxon>Panicoideae</taxon>
        <taxon>Andropogonodae</taxon>
        <taxon>Andropogoneae</taxon>
        <taxon>Saccharinae</taxon>
        <taxon>Miscanthus</taxon>
    </lineage>
</organism>
<keyword evidence="3" id="KW-1185">Reference proteome</keyword>
<feature type="compositionally biased region" description="Polar residues" evidence="1">
    <location>
        <begin position="7"/>
        <end position="17"/>
    </location>
</feature>